<dbReference type="NCBIfam" id="NF008775">
    <property type="entry name" value="PRK11819.1"/>
    <property type="match status" value="1"/>
</dbReference>
<evidence type="ECO:0000256" key="5">
    <source>
        <dbReference type="ARBA" id="ARBA00022730"/>
    </source>
</evidence>
<evidence type="ECO:0000256" key="3">
    <source>
        <dbReference type="ARBA" id="ARBA00022490"/>
    </source>
</evidence>
<comment type="similarity">
    <text evidence="1">Belongs to the ABC transporter superfamily. ABCF family. Translational throttle EttA subfamily.</text>
</comment>
<dbReference type="GO" id="GO:0006412">
    <property type="term" value="P:translation"/>
    <property type="evidence" value="ECO:0007669"/>
    <property type="project" value="UniProtKB-KW"/>
</dbReference>
<dbReference type="EMBL" id="VWRR01000003">
    <property type="protein sequence ID" value="KAF6004388.1"/>
    <property type="molecule type" value="Genomic_DNA"/>
</dbReference>
<evidence type="ECO:0000313" key="15">
    <source>
        <dbReference type="EMBL" id="KAF6004388.1"/>
    </source>
</evidence>
<proteinExistence type="inferred from homology"/>
<dbReference type="InterPro" id="IPR027417">
    <property type="entry name" value="P-loop_NTPase"/>
</dbReference>
<keyword evidence="16" id="KW-1185">Reference proteome</keyword>
<feature type="region of interest" description="Disordered" evidence="13">
    <location>
        <begin position="1"/>
        <end position="39"/>
    </location>
</feature>
<comment type="caution">
    <text evidence="15">The sequence shown here is derived from an EMBL/GenBank/DDBJ whole genome shotgun (WGS) entry which is preliminary data.</text>
</comment>
<dbReference type="OrthoDB" id="15006at2759"/>
<evidence type="ECO:0000256" key="1">
    <source>
        <dbReference type="ARBA" id="ARBA00005868"/>
    </source>
</evidence>
<keyword evidence="6" id="KW-0677">Repeat</keyword>
<dbReference type="AlphaFoldDB" id="A0A7J7IMY1"/>
<protein>
    <recommendedName>
        <fullName evidence="2">Probable ATP-dependent transporter ycf16</fullName>
    </recommendedName>
</protein>
<keyword evidence="9 15" id="KW-0067">ATP-binding</keyword>
<dbReference type="PANTHER" id="PTHR43858">
    <property type="entry name" value="ENERGY-DEPENDENT TRANSLATIONAL THROTTLE PROTEIN ETTA"/>
    <property type="match status" value="1"/>
</dbReference>
<dbReference type="GO" id="GO:0019843">
    <property type="term" value="F:rRNA binding"/>
    <property type="evidence" value="ECO:0007669"/>
    <property type="project" value="UniProtKB-KW"/>
</dbReference>
<evidence type="ECO:0000256" key="13">
    <source>
        <dbReference type="SAM" id="MobiDB-lite"/>
    </source>
</evidence>
<keyword evidence="3" id="KW-0963">Cytoplasm</keyword>
<feature type="domain" description="ABC transporter" evidence="14">
    <location>
        <begin position="374"/>
        <end position="598"/>
    </location>
</feature>
<evidence type="ECO:0000256" key="4">
    <source>
        <dbReference type="ARBA" id="ARBA00022555"/>
    </source>
</evidence>
<keyword evidence="12" id="KW-0648">Protein biosynthesis</keyword>
<reference evidence="15 16" key="1">
    <citation type="journal article" date="2020" name="J. Phycol.">
        <title>Comparative genome analysis reveals Cyanidiococcus gen. nov., a new extremophilic red algal genus sister to Cyanidioschyzon (Cyanidioschyzonaceae, Rhodophyta).</title>
        <authorList>
            <person name="Liu S.-L."/>
            <person name="Chiang Y.-R."/>
            <person name="Yoon H.S."/>
            <person name="Fu H.-Y."/>
        </authorList>
    </citation>
    <scope>NUCLEOTIDE SEQUENCE [LARGE SCALE GENOMIC DNA]</scope>
    <source>
        <strain evidence="15 16">THAL066</strain>
    </source>
</reference>
<dbReference type="InterPro" id="IPR032781">
    <property type="entry name" value="ABC_tran_Xtn"/>
</dbReference>
<evidence type="ECO:0000256" key="2">
    <source>
        <dbReference type="ARBA" id="ARBA00014334"/>
    </source>
</evidence>
<evidence type="ECO:0000256" key="9">
    <source>
        <dbReference type="ARBA" id="ARBA00022840"/>
    </source>
</evidence>
<evidence type="ECO:0000313" key="16">
    <source>
        <dbReference type="Proteomes" id="UP000530660"/>
    </source>
</evidence>
<dbReference type="SMART" id="SM00382">
    <property type="entry name" value="AAA"/>
    <property type="match status" value="2"/>
</dbReference>
<dbReference type="Pfam" id="PF00005">
    <property type="entry name" value="ABC_tran"/>
    <property type="match status" value="2"/>
</dbReference>
<evidence type="ECO:0000256" key="6">
    <source>
        <dbReference type="ARBA" id="ARBA00022737"/>
    </source>
</evidence>
<dbReference type="SUPFAM" id="SSF52540">
    <property type="entry name" value="P-loop containing nucleoside triphosphate hydrolases"/>
    <property type="match status" value="2"/>
</dbReference>
<keyword evidence="7" id="KW-0547">Nucleotide-binding</keyword>
<evidence type="ECO:0000256" key="7">
    <source>
        <dbReference type="ARBA" id="ARBA00022741"/>
    </source>
</evidence>
<gene>
    <name evidence="15" type="primary">ABCF3_1</name>
    <name evidence="15" type="ORF">F1559_001353</name>
</gene>
<dbReference type="PROSITE" id="PS50893">
    <property type="entry name" value="ABC_TRANSPORTER_2"/>
    <property type="match status" value="2"/>
</dbReference>
<dbReference type="GO" id="GO:0005524">
    <property type="term" value="F:ATP binding"/>
    <property type="evidence" value="ECO:0007669"/>
    <property type="project" value="UniProtKB-KW"/>
</dbReference>
<organism evidence="15 16">
    <name type="scientific">Cyanidiococcus yangmingshanensis</name>
    <dbReference type="NCBI Taxonomy" id="2690220"/>
    <lineage>
        <taxon>Eukaryota</taxon>
        <taxon>Rhodophyta</taxon>
        <taxon>Bangiophyceae</taxon>
        <taxon>Cyanidiales</taxon>
        <taxon>Cyanidiaceae</taxon>
        <taxon>Cyanidiococcus</taxon>
    </lineage>
</organism>
<evidence type="ECO:0000256" key="12">
    <source>
        <dbReference type="ARBA" id="ARBA00022917"/>
    </source>
</evidence>
<dbReference type="InterPro" id="IPR003593">
    <property type="entry name" value="AAA+_ATPase"/>
</dbReference>
<keyword evidence="11" id="KW-0694">RNA-binding</keyword>
<accession>A0A7J7IMY1</accession>
<dbReference type="InterPro" id="IPR022374">
    <property type="entry name" value="EttA"/>
</dbReference>
<feature type="compositionally biased region" description="Polar residues" evidence="13">
    <location>
        <begin position="27"/>
        <end position="38"/>
    </location>
</feature>
<dbReference type="PROSITE" id="PS00211">
    <property type="entry name" value="ABC_TRANSPORTER_1"/>
    <property type="match status" value="2"/>
</dbReference>
<keyword evidence="8" id="KW-0378">Hydrolase</keyword>
<evidence type="ECO:0000256" key="8">
    <source>
        <dbReference type="ARBA" id="ARBA00022801"/>
    </source>
</evidence>
<dbReference type="Gene3D" id="3.40.50.300">
    <property type="entry name" value="P-loop containing nucleotide triphosphate hydrolases"/>
    <property type="match status" value="2"/>
</dbReference>
<keyword evidence="4" id="KW-0820">tRNA-binding</keyword>
<dbReference type="GO" id="GO:0000049">
    <property type="term" value="F:tRNA binding"/>
    <property type="evidence" value="ECO:0007669"/>
    <property type="project" value="UniProtKB-KW"/>
</dbReference>
<dbReference type="PANTHER" id="PTHR43858:SF1">
    <property type="entry name" value="ABC TRANSPORTER-RELATED PROTEIN"/>
    <property type="match status" value="1"/>
</dbReference>
<dbReference type="InterPro" id="IPR017871">
    <property type="entry name" value="ABC_transporter-like_CS"/>
</dbReference>
<sequence length="613" mass="68560">MGLNASKLRKKEQQQHGKKRNKDTSKQTEGSDAPSQIDTNRRDFMFQMLKVSKTLPNGKQILKDISLAFFPGAKIGVVGPNGAGKSTLLRIMAGVDSEFEGEARPMRTATIGYLPQEPQLDDGETVMDNIMAAVKEIRDQLLRLEKLSQQLADPSCASTEREKIAQEIDEVQAAIEAADGYNLDSILERAMEALRVPPADTPVKILSGGERRRVALVRLLIRRPDLLLLDEPTNHLDAESVLWLEQFLSTYYTGTVVAVTHSRSFLENTCEWILELENGRGIPHQGNYSSWLEAKQTRLEQEKKDSDARQRLIATELEWIRAAPAARMAKNKARIERFEELYRNQQHADENRTQSASMNQIRIPVGSHLGEQVIEAEALYKWYGERCLISDATFSIPRGSVVGIIGGNGAGKSTLFRLITGQEQPSSGTLRVGETVKLMYADQNRETLDPNKTVFAEICGDVNVETVRLGNRVLNARAYCAWFNFKGADQQKRVDVLSGGERNRLNLAKAILNREHGGAGNVLLLDEPGNDLDTTTLSNLEQAIMDFPGVVLAISHDPWFLSRVTTHILAFEGDSQLRFFVGGFEAYQEDRKARLGENFINPTRLKFRPLPKM</sequence>
<dbReference type="GO" id="GO:0045900">
    <property type="term" value="P:negative regulation of translational elongation"/>
    <property type="evidence" value="ECO:0007669"/>
    <property type="project" value="InterPro"/>
</dbReference>
<dbReference type="FunFam" id="3.40.50.300:FF:000011">
    <property type="entry name" value="Putative ABC transporter ATP-binding component"/>
    <property type="match status" value="1"/>
</dbReference>
<evidence type="ECO:0000256" key="11">
    <source>
        <dbReference type="ARBA" id="ARBA00022884"/>
    </source>
</evidence>
<dbReference type="Proteomes" id="UP000530660">
    <property type="component" value="Unassembled WGS sequence"/>
</dbReference>
<feature type="domain" description="ABC transporter" evidence="14">
    <location>
        <begin position="46"/>
        <end position="303"/>
    </location>
</feature>
<dbReference type="Pfam" id="PF12848">
    <property type="entry name" value="ABC_tran_Xtn"/>
    <property type="match status" value="1"/>
</dbReference>
<dbReference type="FunFam" id="3.40.50.300:FF:000183">
    <property type="entry name" value="ABC transporter ATP-binding protein yjjK"/>
    <property type="match status" value="1"/>
</dbReference>
<evidence type="ECO:0000259" key="14">
    <source>
        <dbReference type="PROSITE" id="PS50893"/>
    </source>
</evidence>
<dbReference type="CDD" id="cd03221">
    <property type="entry name" value="ABCF_EF-3"/>
    <property type="match status" value="2"/>
</dbReference>
<name>A0A7J7IMY1_9RHOD</name>
<keyword evidence="5" id="KW-0699">rRNA-binding</keyword>
<dbReference type="InterPro" id="IPR003439">
    <property type="entry name" value="ABC_transporter-like_ATP-bd"/>
</dbReference>
<evidence type="ECO:0000256" key="10">
    <source>
        <dbReference type="ARBA" id="ARBA00022845"/>
    </source>
</evidence>
<dbReference type="GO" id="GO:0016887">
    <property type="term" value="F:ATP hydrolysis activity"/>
    <property type="evidence" value="ECO:0007669"/>
    <property type="project" value="InterPro"/>
</dbReference>
<keyword evidence="10" id="KW-0810">Translation regulation</keyword>